<feature type="compositionally biased region" description="Basic residues" evidence="7">
    <location>
        <begin position="195"/>
        <end position="207"/>
    </location>
</feature>
<accession>A0A553PLV4</accession>
<comment type="caution">
    <text evidence="9">The sequence shown here is derived from an EMBL/GenBank/DDBJ whole genome shotgun (WGS) entry which is preliminary data.</text>
</comment>
<feature type="region of interest" description="Disordered" evidence="7">
    <location>
        <begin position="642"/>
        <end position="663"/>
    </location>
</feature>
<evidence type="ECO:0000313" key="10">
    <source>
        <dbReference type="Proteomes" id="UP000318571"/>
    </source>
</evidence>
<dbReference type="InterPro" id="IPR013083">
    <property type="entry name" value="Znf_RING/FYVE/PHD"/>
</dbReference>
<name>A0A553PLV4_TIGCA</name>
<dbReference type="InterPro" id="IPR037869">
    <property type="entry name" value="Spp1/CFP1"/>
</dbReference>
<dbReference type="OrthoDB" id="365379at2759"/>
<dbReference type="AlphaFoldDB" id="A0A553PLV4"/>
<dbReference type="PANTHER" id="PTHR46174">
    <property type="entry name" value="CXXC-TYPE ZINC FINGER PROTEIN 1"/>
    <property type="match status" value="1"/>
</dbReference>
<dbReference type="STRING" id="6832.A0A553PLV4"/>
<dbReference type="GO" id="GO:0048188">
    <property type="term" value="C:Set1C/COMPASS complex"/>
    <property type="evidence" value="ECO:0007669"/>
    <property type="project" value="InterPro"/>
</dbReference>
<protein>
    <recommendedName>
        <fullName evidence="8">PHD-type domain-containing protein</fullName>
    </recommendedName>
</protein>
<feature type="region of interest" description="Disordered" evidence="7">
    <location>
        <begin position="684"/>
        <end position="707"/>
    </location>
</feature>
<organism evidence="9 10">
    <name type="scientific">Tigriopus californicus</name>
    <name type="common">Marine copepod</name>
    <dbReference type="NCBI Taxonomy" id="6832"/>
    <lineage>
        <taxon>Eukaryota</taxon>
        <taxon>Metazoa</taxon>
        <taxon>Ecdysozoa</taxon>
        <taxon>Arthropoda</taxon>
        <taxon>Crustacea</taxon>
        <taxon>Multicrustacea</taxon>
        <taxon>Hexanauplia</taxon>
        <taxon>Copepoda</taxon>
        <taxon>Harpacticoida</taxon>
        <taxon>Harpacticidae</taxon>
        <taxon>Tigriopus</taxon>
    </lineage>
</organism>
<dbReference type="EMBL" id="VCGU01000003">
    <property type="protein sequence ID" value="TRY78660.1"/>
    <property type="molecule type" value="Genomic_DNA"/>
</dbReference>
<keyword evidence="5" id="KW-0539">Nucleus</keyword>
<dbReference type="GO" id="GO:0045893">
    <property type="term" value="P:positive regulation of DNA-templated transcription"/>
    <property type="evidence" value="ECO:0007669"/>
    <property type="project" value="TreeGrafter"/>
</dbReference>
<evidence type="ECO:0000256" key="1">
    <source>
        <dbReference type="ARBA" id="ARBA00004123"/>
    </source>
</evidence>
<evidence type="ECO:0000256" key="5">
    <source>
        <dbReference type="ARBA" id="ARBA00023242"/>
    </source>
</evidence>
<dbReference type="SMART" id="SM00249">
    <property type="entry name" value="PHD"/>
    <property type="match status" value="1"/>
</dbReference>
<feature type="domain" description="PHD-type" evidence="8">
    <location>
        <begin position="134"/>
        <end position="184"/>
    </location>
</feature>
<evidence type="ECO:0000259" key="8">
    <source>
        <dbReference type="PROSITE" id="PS50016"/>
    </source>
</evidence>
<gene>
    <name evidence="9" type="ORF">TCAL_14413</name>
</gene>
<dbReference type="PANTHER" id="PTHR46174:SF1">
    <property type="entry name" value="CXXC-TYPE ZINC FINGER PROTEIN 1"/>
    <property type="match status" value="1"/>
</dbReference>
<dbReference type="InterPro" id="IPR011011">
    <property type="entry name" value="Znf_FYVE_PHD"/>
</dbReference>
<keyword evidence="10" id="KW-1185">Reference proteome</keyword>
<dbReference type="Proteomes" id="UP000318571">
    <property type="component" value="Chromosome 11"/>
</dbReference>
<feature type="region of interest" description="Disordered" evidence="7">
    <location>
        <begin position="189"/>
        <end position="213"/>
    </location>
</feature>
<evidence type="ECO:0000256" key="4">
    <source>
        <dbReference type="ARBA" id="ARBA00022833"/>
    </source>
</evidence>
<evidence type="ECO:0000256" key="2">
    <source>
        <dbReference type="ARBA" id="ARBA00022723"/>
    </source>
</evidence>
<dbReference type="InterPro" id="IPR019787">
    <property type="entry name" value="Znf_PHD-finger"/>
</dbReference>
<feature type="region of interest" description="Disordered" evidence="7">
    <location>
        <begin position="1"/>
        <end position="81"/>
    </location>
</feature>
<proteinExistence type="predicted"/>
<dbReference type="PROSITE" id="PS50016">
    <property type="entry name" value="ZF_PHD_2"/>
    <property type="match status" value="1"/>
</dbReference>
<dbReference type="PROSITE" id="PS01359">
    <property type="entry name" value="ZF_PHD_1"/>
    <property type="match status" value="1"/>
</dbReference>
<evidence type="ECO:0000256" key="3">
    <source>
        <dbReference type="ARBA" id="ARBA00022771"/>
    </source>
</evidence>
<dbReference type="Pfam" id="PF00628">
    <property type="entry name" value="PHD"/>
    <property type="match status" value="1"/>
</dbReference>
<keyword evidence="4" id="KW-0862">Zinc</keyword>
<reference evidence="9 10" key="1">
    <citation type="journal article" date="2018" name="Nat. Ecol. Evol.">
        <title>Genomic signatures of mitonuclear coevolution across populations of Tigriopus californicus.</title>
        <authorList>
            <person name="Barreto F.S."/>
            <person name="Watson E.T."/>
            <person name="Lima T.G."/>
            <person name="Willett C.S."/>
            <person name="Edmands S."/>
            <person name="Li W."/>
            <person name="Burton R.S."/>
        </authorList>
    </citation>
    <scope>NUCLEOTIDE SEQUENCE [LARGE SCALE GENOMIC DNA]</scope>
    <source>
        <strain evidence="9 10">San Diego</strain>
    </source>
</reference>
<comment type="subcellular location">
    <subcellularLocation>
        <location evidence="1">Nucleus</location>
    </subcellularLocation>
</comment>
<dbReference type="InterPro" id="IPR001965">
    <property type="entry name" value="Znf_PHD"/>
</dbReference>
<dbReference type="Gene3D" id="3.30.40.10">
    <property type="entry name" value="Zinc/RING finger domain, C3HC4 (zinc finger)"/>
    <property type="match status" value="1"/>
</dbReference>
<evidence type="ECO:0000313" key="9">
    <source>
        <dbReference type="EMBL" id="TRY78660.1"/>
    </source>
</evidence>
<dbReference type="InterPro" id="IPR019786">
    <property type="entry name" value="Zinc_finger_PHD-type_CS"/>
</dbReference>
<sequence length="749" mass="83181">MNSSTPSKHGRWILTPPTKESLSLVQMDDPHTPYSPLEVQPPSLDLNSQSPPSPVKTDSPLVSHAPQKEDPPPCGSDVLDGSRRLSSRIRTKVRQIHMIYPEEQDDIQDIQDFLDGDEYRPSDTDSEASFESEQLGCVCQRPWNKRHMILCNRCQRWFHSYCMGTTKAELKKAPEWNCPKCSAKTVQKHSAPAAKGKKAQRKKKAPKPAKTTSKAAASEVKLCMVCGKQPCRASSVFCSDDCIAMSVERVAAEEVLPIGSVIRKEAIKPKTPLKINESSVKKLPMTAGIESTSIVDQVSPPEEYNILEMVKRVSAPIPASVTRQGKLFTTSERFFDAPLDVLLTFLYEAQTGQTPVHHQAIPLCDVRGGLIYVHKGPDTRSVDSKQVPWSGDGGAFTNVSITRYPLLPTSESIFEQICVMNPSVRNRKLFKRKVIWLSFCPDYVVVQYIGDELACKESTSHDLPQVQALLKLPKSTTIIPKTQTDSQPTAVIDLLDDDDVVEEISVINQGTTLQKLPENSRLVGPSRNVPKISPKKVDQGSQVVKSVPRMPQAQIHVEDRLSRLKGISLTPSKGNVEQSVRSKVELLDLEEEDSSMEVGFNPKILSVKSLRMTNENTPTKKEINRNSMGQDEAVIIDIIEDEGPSGHSVSVKPDAGSGSKRRRCLKPRRNLPRTLKQSLYKELRKNSPDKVEPSPQESAVPKHENGDIEILSTVLPPEQEQKTMVQVIVKPRELKALKNLGFTVVKSES</sequence>
<keyword evidence="3 6" id="KW-0863">Zinc-finger</keyword>
<dbReference type="GO" id="GO:0008270">
    <property type="term" value="F:zinc ion binding"/>
    <property type="evidence" value="ECO:0007669"/>
    <property type="project" value="UniProtKB-KW"/>
</dbReference>
<dbReference type="SUPFAM" id="SSF57903">
    <property type="entry name" value="FYVE/PHD zinc finger"/>
    <property type="match status" value="1"/>
</dbReference>
<evidence type="ECO:0000256" key="6">
    <source>
        <dbReference type="PROSITE-ProRule" id="PRU00146"/>
    </source>
</evidence>
<keyword evidence="2" id="KW-0479">Metal-binding</keyword>
<evidence type="ECO:0000256" key="7">
    <source>
        <dbReference type="SAM" id="MobiDB-lite"/>
    </source>
</evidence>